<dbReference type="EMBL" id="BT071009">
    <property type="protein sequence ID" value="ACN40494.1"/>
    <property type="molecule type" value="mRNA"/>
</dbReference>
<feature type="domain" description="Ferredoxin thioredoxin reductase alpha chain" evidence="5">
    <location>
        <begin position="85"/>
        <end position="156"/>
    </location>
</feature>
<evidence type="ECO:0000256" key="3">
    <source>
        <dbReference type="ARBA" id="ARBA00034474"/>
    </source>
</evidence>
<keyword evidence="1" id="KW-0560">Oxidoreductase</keyword>
<dbReference type="Gene3D" id="2.30.30.50">
    <property type="match status" value="1"/>
</dbReference>
<evidence type="ECO:0000256" key="1">
    <source>
        <dbReference type="ARBA" id="ARBA00023002"/>
    </source>
</evidence>
<evidence type="ECO:0000259" key="5">
    <source>
        <dbReference type="Pfam" id="PF02941"/>
    </source>
</evidence>
<evidence type="ECO:0000256" key="4">
    <source>
        <dbReference type="ARBA" id="ARBA00034490"/>
    </source>
</evidence>
<dbReference type="InterPro" id="IPR008990">
    <property type="entry name" value="Elect_transpt_acc-like_dom_sf"/>
</dbReference>
<name>C0PRQ4_PICSI</name>
<dbReference type="AlphaFoldDB" id="C0PRQ4"/>
<dbReference type="GO" id="GO:0016491">
    <property type="term" value="F:oxidoreductase activity"/>
    <property type="evidence" value="ECO:0007669"/>
    <property type="project" value="UniProtKB-KW"/>
</dbReference>
<dbReference type="InterPro" id="IPR044166">
    <property type="entry name" value="FTRV"/>
</dbReference>
<comment type="subunit">
    <text evidence="2">Heterodimer of subunit A (variable subunit) and subunit B (catalytic subunit). Heterodimeric FTR forms a complex with ferredoxin and thioredoxin.</text>
</comment>
<dbReference type="GO" id="GO:0015979">
    <property type="term" value="P:photosynthesis"/>
    <property type="evidence" value="ECO:0007669"/>
    <property type="project" value="InterPro"/>
</dbReference>
<organism evidence="6">
    <name type="scientific">Picea sitchensis</name>
    <name type="common">Sitka spruce</name>
    <name type="synonym">Pinus sitchensis</name>
    <dbReference type="NCBI Taxonomy" id="3332"/>
    <lineage>
        <taxon>Eukaryota</taxon>
        <taxon>Viridiplantae</taxon>
        <taxon>Streptophyta</taxon>
        <taxon>Embryophyta</taxon>
        <taxon>Tracheophyta</taxon>
        <taxon>Spermatophyta</taxon>
        <taxon>Pinopsida</taxon>
        <taxon>Pinidae</taxon>
        <taxon>Conifers I</taxon>
        <taxon>Pinales</taxon>
        <taxon>Pinaceae</taxon>
        <taxon>Picea</taxon>
    </lineage>
</organism>
<dbReference type="SUPFAM" id="SSF50090">
    <property type="entry name" value="Electron transport accessory proteins"/>
    <property type="match status" value="1"/>
</dbReference>
<proteinExistence type="evidence at transcript level"/>
<comment type="similarity">
    <text evidence="4">Belongs to the ferredoxin thioredoxin reductase alpha subunit family.</text>
</comment>
<protein>
    <recommendedName>
        <fullName evidence="5">Ferredoxin thioredoxin reductase alpha chain domain-containing protein</fullName>
    </recommendedName>
</protein>
<dbReference type="PANTHER" id="PTHR46937">
    <property type="entry name" value="FERREDOXIN-THIOREDOXIN REDUCTASE, VARIABLE CHAIN"/>
    <property type="match status" value="1"/>
</dbReference>
<dbReference type="Pfam" id="PF02941">
    <property type="entry name" value="FeThRed_A"/>
    <property type="match status" value="1"/>
</dbReference>
<dbReference type="InterPro" id="IPR004207">
    <property type="entry name" value="Fd_thioredoxin_Rdtase_alpha"/>
</dbReference>
<evidence type="ECO:0000313" key="6">
    <source>
        <dbReference type="EMBL" id="ACN40494.1"/>
    </source>
</evidence>
<evidence type="ECO:0000256" key="2">
    <source>
        <dbReference type="ARBA" id="ARBA00026011"/>
    </source>
</evidence>
<dbReference type="PANTHER" id="PTHR46937:SF4">
    <property type="entry name" value="FERREDOXIN-THIOREDOXIN REDUCTASE SUBUNIT A1, CHLOROPLASTIC"/>
    <property type="match status" value="1"/>
</dbReference>
<comment type="function">
    <text evidence="3">Variable subunit of the ferredoxin-thioredoxin reductase (FTR), which catalyzes the two-electron reduction of thioredoxins by the electrons provided by reduced ferredoxin.</text>
</comment>
<reference evidence="6" key="1">
    <citation type="submission" date="2009-02" db="EMBL/GenBank/DDBJ databases">
        <title>Full length sequence-verified cDNA sequences from Sitka spruce (Picea sitchensis).</title>
        <authorList>
            <person name="Reid K.E."/>
            <person name="Liao N."/>
            <person name="Ralph S."/>
            <person name="Kolosova N."/>
            <person name="Oddy C."/>
            <person name="Moore R."/>
            <person name="Mayo M."/>
            <person name="Wagner S."/>
            <person name="King J."/>
            <person name="Yanchuk A."/>
            <person name="Holt R."/>
            <person name="Jones S."/>
            <person name="Marra M."/>
            <person name="Ritland C.E."/>
            <person name="Ritland K."/>
            <person name="Bohlmann J."/>
        </authorList>
    </citation>
    <scope>NUCLEOTIDE SEQUENCE</scope>
    <source>
        <tissue evidence="6">Green portion of the leader tissue</tissue>
    </source>
</reference>
<sequence length="161" mass="18014">MAFICAPNSLVSTCRSTSVSLGFPAKKIPKSRGQIYHLPISSTSDFSQENKSLTERRRGRTMVICKVALEETEQSIEEIQLKAKVGDRVKVRGPLKVYHVPKTPEFDLGGIEGVVNDYVGLWKGKRISANLPYKIQFNMEVGGRPIKFFAHLKEDEFDVVG</sequence>
<accession>C0PRQ4</accession>